<evidence type="ECO:0000313" key="1">
    <source>
        <dbReference type="EMBL" id="GAA4464535.1"/>
    </source>
</evidence>
<name>A0ABP8NEK3_9BACT</name>
<keyword evidence="2" id="KW-1185">Reference proteome</keyword>
<protein>
    <submittedName>
        <fullName evidence="1">Uncharacterized protein</fullName>
    </submittedName>
</protein>
<proteinExistence type="predicted"/>
<evidence type="ECO:0000313" key="2">
    <source>
        <dbReference type="Proteomes" id="UP001500840"/>
    </source>
</evidence>
<sequence length="69" mass="8116">MDILEDQQDQTEDGFFYFMPTVGVYLPWSNIAKILTRLIAVLQNQDVSAPKQWERGAAEERLFLREMDH</sequence>
<organism evidence="1 2">
    <name type="scientific">Novipirellula rosea</name>
    <dbReference type="NCBI Taxonomy" id="1031540"/>
    <lineage>
        <taxon>Bacteria</taxon>
        <taxon>Pseudomonadati</taxon>
        <taxon>Planctomycetota</taxon>
        <taxon>Planctomycetia</taxon>
        <taxon>Pirellulales</taxon>
        <taxon>Pirellulaceae</taxon>
        <taxon>Novipirellula</taxon>
    </lineage>
</organism>
<dbReference type="Proteomes" id="UP001500840">
    <property type="component" value="Unassembled WGS sequence"/>
</dbReference>
<comment type="caution">
    <text evidence="1">The sequence shown here is derived from an EMBL/GenBank/DDBJ whole genome shotgun (WGS) entry which is preliminary data.</text>
</comment>
<dbReference type="RefSeq" id="WP_345326676.1">
    <property type="nucleotide sequence ID" value="NZ_BAABGA010000071.1"/>
</dbReference>
<reference evidence="2" key="1">
    <citation type="journal article" date="2019" name="Int. J. Syst. Evol. Microbiol.">
        <title>The Global Catalogue of Microorganisms (GCM) 10K type strain sequencing project: providing services to taxonomists for standard genome sequencing and annotation.</title>
        <authorList>
            <consortium name="The Broad Institute Genomics Platform"/>
            <consortium name="The Broad Institute Genome Sequencing Center for Infectious Disease"/>
            <person name="Wu L."/>
            <person name="Ma J."/>
        </authorList>
    </citation>
    <scope>NUCLEOTIDE SEQUENCE [LARGE SCALE GENOMIC DNA]</scope>
    <source>
        <strain evidence="2">JCM 17759</strain>
    </source>
</reference>
<gene>
    <name evidence="1" type="ORF">GCM10023156_51090</name>
</gene>
<dbReference type="EMBL" id="BAABGA010000071">
    <property type="protein sequence ID" value="GAA4464535.1"/>
    <property type="molecule type" value="Genomic_DNA"/>
</dbReference>
<accession>A0ABP8NEK3</accession>